<evidence type="ECO:0000256" key="2">
    <source>
        <dbReference type="SAM" id="Phobius"/>
    </source>
</evidence>
<evidence type="ECO:0000256" key="3">
    <source>
        <dbReference type="SAM" id="SignalP"/>
    </source>
</evidence>
<name>A0A194W8T4_CYTMA</name>
<feature type="region of interest" description="Disordered" evidence="1">
    <location>
        <begin position="211"/>
        <end position="233"/>
    </location>
</feature>
<protein>
    <submittedName>
        <fullName evidence="4">Uncharacterized protein</fullName>
    </submittedName>
</protein>
<keyword evidence="2" id="KW-0472">Membrane</keyword>
<keyword evidence="2" id="KW-1133">Transmembrane helix</keyword>
<feature type="compositionally biased region" description="Polar residues" evidence="1">
    <location>
        <begin position="281"/>
        <end position="296"/>
    </location>
</feature>
<dbReference type="OrthoDB" id="10561740at2759"/>
<dbReference type="AlphaFoldDB" id="A0A194W8T4"/>
<accession>A0A194W8T4</accession>
<feature type="signal peptide" evidence="3">
    <location>
        <begin position="1"/>
        <end position="18"/>
    </location>
</feature>
<feature type="region of interest" description="Disordered" evidence="1">
    <location>
        <begin position="66"/>
        <end position="113"/>
    </location>
</feature>
<evidence type="ECO:0000313" key="4">
    <source>
        <dbReference type="EMBL" id="KUI72869.1"/>
    </source>
</evidence>
<proteinExistence type="predicted"/>
<keyword evidence="3" id="KW-0732">Signal</keyword>
<organism evidence="4 5">
    <name type="scientific">Cytospora mali</name>
    <name type="common">Apple Valsa canker fungus</name>
    <name type="synonym">Valsa mali</name>
    <dbReference type="NCBI Taxonomy" id="578113"/>
    <lineage>
        <taxon>Eukaryota</taxon>
        <taxon>Fungi</taxon>
        <taxon>Dikarya</taxon>
        <taxon>Ascomycota</taxon>
        <taxon>Pezizomycotina</taxon>
        <taxon>Sordariomycetes</taxon>
        <taxon>Sordariomycetidae</taxon>
        <taxon>Diaporthales</taxon>
        <taxon>Cytosporaceae</taxon>
        <taxon>Cytospora</taxon>
    </lineage>
</organism>
<sequence length="352" mass="37548">MKSSMVAALGGLAILGQAQQPGSRASSKPHTVATAAVVDVKANTKPIVIPVPTTFTKEMLGMVATTQSRHNGSARPSGYNEHDKYSEPPRNPHGSVQTYDPGEEMPERPDLIIDPENACPRGYSCQPDYDSDHEHHGSVHRIGDDCGNHCKRGDDKCQENCEADQWSPPSGCEKHCGDGKCWDECIVRPFLPRPQPIPVCPRGFSCQKKKKHRESELPSPRPSPSPSDYSVSSASDVSTTVVPTPITVTSVIPVPIATLSVVPAPVPPPPFMPTSINPASTDAVSTPTNPGPTSQPERPHHTCPVGEHPCPYRHRNGTIAPPAIVTTAEAGYVQPVVGLAMVIAAVFGLLMV</sequence>
<gene>
    <name evidence="4" type="ORF">VM1G_08451</name>
</gene>
<keyword evidence="2" id="KW-0812">Transmembrane</keyword>
<dbReference type="EMBL" id="CM003106">
    <property type="protein sequence ID" value="KUI72869.1"/>
    <property type="molecule type" value="Genomic_DNA"/>
</dbReference>
<keyword evidence="5" id="KW-1185">Reference proteome</keyword>
<evidence type="ECO:0000313" key="5">
    <source>
        <dbReference type="Proteomes" id="UP000078559"/>
    </source>
</evidence>
<feature type="chain" id="PRO_5008267222" evidence="3">
    <location>
        <begin position="19"/>
        <end position="352"/>
    </location>
</feature>
<feature type="region of interest" description="Disordered" evidence="1">
    <location>
        <begin position="281"/>
        <end position="301"/>
    </location>
</feature>
<evidence type="ECO:0000256" key="1">
    <source>
        <dbReference type="SAM" id="MobiDB-lite"/>
    </source>
</evidence>
<reference evidence="4" key="1">
    <citation type="submission" date="2014-12" db="EMBL/GenBank/DDBJ databases">
        <title>Genome Sequence of Valsa Canker Pathogens Uncovers a Specific Adaption of Colonization on Woody Bark.</title>
        <authorList>
            <person name="Yin Z."/>
            <person name="Liu H."/>
            <person name="Gao X."/>
            <person name="Li Z."/>
            <person name="Song N."/>
            <person name="Ke X."/>
            <person name="Dai Q."/>
            <person name="Wu Y."/>
            <person name="Sun Y."/>
            <person name="Xu J.-R."/>
            <person name="Kang Z.K."/>
            <person name="Wang L."/>
            <person name="Huang L."/>
        </authorList>
    </citation>
    <scope>NUCLEOTIDE SEQUENCE [LARGE SCALE GENOMIC DNA]</scope>
    <source>
        <strain evidence="4">03-8</strain>
    </source>
</reference>
<dbReference type="Proteomes" id="UP000078559">
    <property type="component" value="Chromosome 9"/>
</dbReference>
<feature type="transmembrane region" description="Helical" evidence="2">
    <location>
        <begin position="332"/>
        <end position="351"/>
    </location>
</feature>